<evidence type="ECO:0000313" key="1">
    <source>
        <dbReference type="EMBL" id="SHJ70470.1"/>
    </source>
</evidence>
<reference evidence="1 2" key="1">
    <citation type="submission" date="2016-11" db="EMBL/GenBank/DDBJ databases">
        <authorList>
            <person name="Jaros S."/>
            <person name="Januszkiewicz K."/>
            <person name="Wedrychowicz H."/>
        </authorList>
    </citation>
    <scope>NUCLEOTIDE SEQUENCE [LARGE SCALE GENOMIC DNA]</scope>
    <source>
        <strain evidence="1 2">DSM 12906</strain>
    </source>
</reference>
<dbReference type="Gene3D" id="3.40.720.10">
    <property type="entry name" value="Alkaline Phosphatase, subunit A"/>
    <property type="match status" value="1"/>
</dbReference>
<dbReference type="STRING" id="1123357.SAMN02745244_03075"/>
<evidence type="ECO:0000313" key="2">
    <source>
        <dbReference type="Proteomes" id="UP000184512"/>
    </source>
</evidence>
<sequence length="831" mass="93402">MSSLSAVLPHLEQGFDSQRLVFWHDADGEYAAELDALDLSGVTTVRVENNEYAVKNRVLHDEPVSKFLLYRGAPVPPGTGNWLLDLELAYGVFTADRTALVSQDLGLSGSGIDQVVRDHEKFFRAAKRVQSLKVLLATDDDADRLQAKMSAVVLGQREHSMLELMRALLIENARGAHAKYDALAEQSLDGFHWAGVAKIYGYEASEPSVDDFVLWMFRQAINGFASDTPGALRNIQLDFASLRNDRRSANALAVLARRAAESLDYANTIEDAALAELVGNDLFEDVERKIISVLTQAIVERTMGAREVSEIIRSRQSSIWVDGYRELYAALAAASDLLSELATARFEIASFDDGLDRYRKHWFRIDQLYRQFHFAARTTEYAGPLEALRVEVEKHYANRYLYELGNAWQQQVDAVTDWRTVALRSQTRFFTDHVEPIIRKGNRKAVVIISDALRYEVADELGSRIRQEDRFDAELDAMLGVLPSYTQLGMAALLPHKTLAHSHDGDPVLVDGQRSDGTANRNKVLAPVDGFAIQAEDVLAMPRSELRELYGAHQVLYLYHDRIDAAGDKARTERQVFEAANDALRELVDLIKRLTNANATNILVTADHGFLYQDTALADASYLSTKPQGDGLVVTNRRYVLVRGLKDDPAFRKFEPEQLGLSSDLEVQIPKSIHRLKLPGAGSRFVHGGAALQEVVVPVLTVNKKRKSDTRPVNVEVLPETDKITTGQLVVKLFQSEPVGEKVQARTLRAGLYVGETLISNQPELLFDQPSDDKRDRYQSARMLLSQDANEFNNRTVEFRLEEQIPNTTQWRVYQRAQYLLKRSFTSDFDF</sequence>
<dbReference type="RefSeq" id="WP_073189913.1">
    <property type="nucleotide sequence ID" value="NZ_FQZG01000071.1"/>
</dbReference>
<keyword evidence="2" id="KW-1185">Reference proteome</keyword>
<dbReference type="OrthoDB" id="9769734at2"/>
<dbReference type="SUPFAM" id="SSF53649">
    <property type="entry name" value="Alkaline phosphatase-like"/>
    <property type="match status" value="1"/>
</dbReference>
<organism evidence="1 2">
    <name type="scientific">Tessaracoccus bendigoensis DSM 12906</name>
    <dbReference type="NCBI Taxonomy" id="1123357"/>
    <lineage>
        <taxon>Bacteria</taxon>
        <taxon>Bacillati</taxon>
        <taxon>Actinomycetota</taxon>
        <taxon>Actinomycetes</taxon>
        <taxon>Propionibacteriales</taxon>
        <taxon>Propionibacteriaceae</taxon>
        <taxon>Tessaracoccus</taxon>
    </lineage>
</organism>
<gene>
    <name evidence="1" type="ORF">SAMN02745244_03075</name>
</gene>
<dbReference type="Proteomes" id="UP000184512">
    <property type="component" value="Unassembled WGS sequence"/>
</dbReference>
<accession>A0A1M6LH02</accession>
<dbReference type="Pfam" id="PF08665">
    <property type="entry name" value="PglZ"/>
    <property type="match status" value="1"/>
</dbReference>
<dbReference type="EMBL" id="FQZG01000071">
    <property type="protein sequence ID" value="SHJ70470.1"/>
    <property type="molecule type" value="Genomic_DNA"/>
</dbReference>
<dbReference type="InterPro" id="IPR014060">
    <property type="entry name" value="PglZ"/>
</dbReference>
<name>A0A1M6LH02_9ACTN</name>
<dbReference type="NCBIfam" id="TIGR02687">
    <property type="entry name" value="BREX-1 system phosphatase PglZ type A"/>
    <property type="match status" value="1"/>
</dbReference>
<dbReference type="AlphaFoldDB" id="A0A1M6LH02"/>
<protein>
    <submittedName>
        <fullName evidence="1">TIGR02687 family protein</fullName>
    </submittedName>
</protein>
<dbReference type="InterPro" id="IPR017850">
    <property type="entry name" value="Alkaline_phosphatase_core_sf"/>
</dbReference>
<proteinExistence type="predicted"/>